<protein>
    <submittedName>
        <fullName evidence="1">Uncharacterized protein</fullName>
    </submittedName>
</protein>
<name>A0ACB0J8W0_TRIPR</name>
<comment type="caution">
    <text evidence="1">The sequence shown here is derived from an EMBL/GenBank/DDBJ whole genome shotgun (WGS) entry which is preliminary data.</text>
</comment>
<reference evidence="1" key="1">
    <citation type="submission" date="2023-10" db="EMBL/GenBank/DDBJ databases">
        <authorList>
            <person name="Rodriguez Cubillos JULIANA M."/>
            <person name="De Vega J."/>
        </authorList>
    </citation>
    <scope>NUCLEOTIDE SEQUENCE</scope>
</reference>
<evidence type="ECO:0000313" key="2">
    <source>
        <dbReference type="Proteomes" id="UP001177021"/>
    </source>
</evidence>
<sequence length="1163" mass="129536">MSNSVKSSPTKSDATPSLQKVVIDAVPLTTIPSTSPTMRRKSVAKKDKSSRTSTNPSSPSASIKVSKRKSKKSKSESRRSFTMSELHVDPLPSSGVATPVVKAAEVNVDTSGKNSLNQNSDAPNSVENLGLEKPTVSENLGKSVPNSPVADDDNIGASTETNNPVANESIKKTAPKTHVAPNVATHGAAPNVMPDVTTSLAQENLVDYSESDESPPPKATDKETVPDNAVNDNPEVILVNETTTSDKAVPTNSEASVARRTRSRVNKGVETASTPVQTPKPSKAGKGTGKKPVYGPPKPVSKVVPRSETKKRKAPPTSDSDFEPETDVAASGSTSRKSVGRKKVPQSVPSAPLDNVSFHLENGSARWKFVYHRRLALERNLKTDILECPSVVEALEYAGLMKTVVGLDKCYDRLVKEFLINVAADCNDPKSPEYRQVFVRGKCVQFSPTVINQYLQRDSEEVAPLKATDNEICKVLTGGKIKVWPSKAKLSATSLSPFYAVLNRIAAHNWVPTTHSGDVARGLGKFIYAVGTKAKFDYGSYFFQETLSHALTYAVEKPCKDLEKRPETGVEKIQFEVEPSIDEREKEDETQVPDESGSDETTVPDYQLARDRERRVIRPPNRLGYADLICYALNAAEEVQDSEPKNFREASESVDSQDWLKAMNEEMLSLEKNQTWKLVPLPKNKRVVGSKWVFKRKEGIPGVEAPRYKARLVAKGFTQVEGIDYNEIFSPVVKHCSIRVLMAIVNMYDLELEQMDVKTAFLHGELEETIYMQQPEGFVEDNSKVCLLKKSLYGLKQSPRQWYRRFDDFLLKTGFVRSNYDSCVYMMKRNEKVILYLLLYVDDILMASSDKHEIQKLKEKLNGEFEMKDLGNAKRILGMDILRDRSKGELFLSQHDYLKKVVERFRMTDSKVVNTPLGHHSKLSIKQCPQSEDERKKMESTPYASGVGSIMYGMVCSRPDLSYAISVVSRFMANPGQVHWQALKWVLRYLNGSLKGGLKYTRTDPGRDALEGYVDADYAGNIDTRKSLSGFVFTLFGTAVTWKANQQSVVALSTTQAEYIALVEGVKEAIWLKGMIGEMGISQGCVKIHCDSQSAIHLANHQVYHERTKHIDIRLHFVRDMIETKEIMVQKIASEENPADMFTKSLPRAKFKHCLDLINFVEE</sequence>
<dbReference type="EMBL" id="CASHSV030000024">
    <property type="protein sequence ID" value="CAJ2641444.1"/>
    <property type="molecule type" value="Genomic_DNA"/>
</dbReference>
<keyword evidence="2" id="KW-1185">Reference proteome</keyword>
<proteinExistence type="predicted"/>
<gene>
    <name evidence="1" type="ORF">MILVUS5_LOCUS11096</name>
</gene>
<accession>A0ACB0J8W0</accession>
<dbReference type="Proteomes" id="UP001177021">
    <property type="component" value="Unassembled WGS sequence"/>
</dbReference>
<organism evidence="1 2">
    <name type="scientific">Trifolium pratense</name>
    <name type="common">Red clover</name>
    <dbReference type="NCBI Taxonomy" id="57577"/>
    <lineage>
        <taxon>Eukaryota</taxon>
        <taxon>Viridiplantae</taxon>
        <taxon>Streptophyta</taxon>
        <taxon>Embryophyta</taxon>
        <taxon>Tracheophyta</taxon>
        <taxon>Spermatophyta</taxon>
        <taxon>Magnoliopsida</taxon>
        <taxon>eudicotyledons</taxon>
        <taxon>Gunneridae</taxon>
        <taxon>Pentapetalae</taxon>
        <taxon>rosids</taxon>
        <taxon>fabids</taxon>
        <taxon>Fabales</taxon>
        <taxon>Fabaceae</taxon>
        <taxon>Papilionoideae</taxon>
        <taxon>50 kb inversion clade</taxon>
        <taxon>NPAAA clade</taxon>
        <taxon>Hologalegina</taxon>
        <taxon>IRL clade</taxon>
        <taxon>Trifolieae</taxon>
        <taxon>Trifolium</taxon>
    </lineage>
</organism>
<evidence type="ECO:0000313" key="1">
    <source>
        <dbReference type="EMBL" id="CAJ2641444.1"/>
    </source>
</evidence>